<sequence>MAIHRCEPDFHVICGIDRCTASYRRYFAYKQHVYRSHRKAAGVVAAASGDDAARNGEDDVVEMHSSGSDPNCSDDGDDVNETSPSGGGYSTREMQKQLILFYLKITEKLRLPFSTADEIFSVMRSLIQQVLEGHTHRTLKFLEQIGVASFARDKLASHLNEDIVQDMFAGLESTHLRKKFVAENFLHTDVTRVQLRTGNFVNTVSYVPVHKVLTNFLHSQDMLECLMQPAPTSADVLSDFGDGEFLSQRRDVVQDGACSTIFLLLYTDELDLTNPLGSAAGQHKILAVYFSILNIHPKHRSKLSAIYLLLLVVYSAVQRHGIKKVLEPLVQDLNRVHEGGLDFKSLHFSVVTVAFTGDNLSMHRLAGLQCGFSGGRVCRFCLARHKDLKLLHSVDDCVERTTRAHRSHLEALAIDPARNGPLYGITGVSPLNGVSNFEVMEQLPPDAMHDILEGGVAVVLRRVLCGLIEDNVLTKDDLERVSSFRYGHHDKKATPVTVKDTFVTGKACLRGTASQKWCLFRLFPQIFGDAVPEGNKHWEVYLAYRHVVDIILAVKIPKDCIPYLQVKVEEFLELYTTQYPNAVVTPKLHYLIHYPKYLLKYGPARRFWGMRFEAKHSYFKNIALKVKNFRNICFTLATRHQLLQAYELSGNVFHCPLEVTGEKTVHKTELPEDEQAAIAKATQEEMFSSVKTASLDSCHYRVGDVFVHDVQHDVPQFLKIVRIFVVCSSLMLLSQRLSTLRCDEHRCSCIVQACDEKVVVMPDSVVDFYPLDLYRYGDEYEVVPHYAIF</sequence>
<dbReference type="Proteomes" id="UP000821853">
    <property type="component" value="Chromosome 2"/>
</dbReference>
<dbReference type="PANTHER" id="PTHR31912:SF34">
    <property type="entry name" value="NOTOCHORD-RELATED PROTEIN"/>
    <property type="match status" value="1"/>
</dbReference>
<protein>
    <recommendedName>
        <fullName evidence="4">C2H2-type domain-containing protein</fullName>
    </recommendedName>
</protein>
<accession>A0A9J6FYX2</accession>
<evidence type="ECO:0000313" key="3">
    <source>
        <dbReference type="Proteomes" id="UP000821853"/>
    </source>
</evidence>
<reference evidence="2 3" key="1">
    <citation type="journal article" date="2020" name="Cell">
        <title>Large-Scale Comparative Analyses of Tick Genomes Elucidate Their Genetic Diversity and Vector Capacities.</title>
        <authorList>
            <consortium name="Tick Genome and Microbiome Consortium (TIGMIC)"/>
            <person name="Jia N."/>
            <person name="Wang J."/>
            <person name="Shi W."/>
            <person name="Du L."/>
            <person name="Sun Y."/>
            <person name="Zhan W."/>
            <person name="Jiang J.F."/>
            <person name="Wang Q."/>
            <person name="Zhang B."/>
            <person name="Ji P."/>
            <person name="Bell-Sakyi L."/>
            <person name="Cui X.M."/>
            <person name="Yuan T.T."/>
            <person name="Jiang B.G."/>
            <person name="Yang W.F."/>
            <person name="Lam T.T."/>
            <person name="Chang Q.C."/>
            <person name="Ding S.J."/>
            <person name="Wang X.J."/>
            <person name="Zhu J.G."/>
            <person name="Ruan X.D."/>
            <person name="Zhao L."/>
            <person name="Wei J.T."/>
            <person name="Ye R.Z."/>
            <person name="Que T.C."/>
            <person name="Du C.H."/>
            <person name="Zhou Y.H."/>
            <person name="Cheng J.X."/>
            <person name="Dai P.F."/>
            <person name="Guo W.B."/>
            <person name="Han X.H."/>
            <person name="Huang E.J."/>
            <person name="Li L.F."/>
            <person name="Wei W."/>
            <person name="Gao Y.C."/>
            <person name="Liu J.Z."/>
            <person name="Shao H.Z."/>
            <person name="Wang X."/>
            <person name="Wang C.C."/>
            <person name="Yang T.C."/>
            <person name="Huo Q.B."/>
            <person name="Li W."/>
            <person name="Chen H.Y."/>
            <person name="Chen S.E."/>
            <person name="Zhou L.G."/>
            <person name="Ni X.B."/>
            <person name="Tian J.H."/>
            <person name="Sheng Y."/>
            <person name="Liu T."/>
            <person name="Pan Y.S."/>
            <person name="Xia L.Y."/>
            <person name="Li J."/>
            <person name="Zhao F."/>
            <person name="Cao W.C."/>
        </authorList>
    </citation>
    <scope>NUCLEOTIDE SEQUENCE [LARGE SCALE GENOMIC DNA]</scope>
    <source>
        <strain evidence="2">HaeL-2018</strain>
    </source>
</reference>
<dbReference type="EMBL" id="JABSTR010000004">
    <property type="protein sequence ID" value="KAH9367545.1"/>
    <property type="molecule type" value="Genomic_DNA"/>
</dbReference>
<dbReference type="PANTHER" id="PTHR31912">
    <property type="entry name" value="IP13529P"/>
    <property type="match status" value="1"/>
</dbReference>
<comment type="caution">
    <text evidence="2">The sequence shown here is derived from an EMBL/GenBank/DDBJ whole genome shotgun (WGS) entry which is preliminary data.</text>
</comment>
<organism evidence="2 3">
    <name type="scientific">Haemaphysalis longicornis</name>
    <name type="common">Bush tick</name>
    <dbReference type="NCBI Taxonomy" id="44386"/>
    <lineage>
        <taxon>Eukaryota</taxon>
        <taxon>Metazoa</taxon>
        <taxon>Ecdysozoa</taxon>
        <taxon>Arthropoda</taxon>
        <taxon>Chelicerata</taxon>
        <taxon>Arachnida</taxon>
        <taxon>Acari</taxon>
        <taxon>Parasitiformes</taxon>
        <taxon>Ixodida</taxon>
        <taxon>Ixodoidea</taxon>
        <taxon>Ixodidae</taxon>
        <taxon>Haemaphysalinae</taxon>
        <taxon>Haemaphysalis</taxon>
    </lineage>
</organism>
<gene>
    <name evidence="2" type="ORF">HPB48_001637</name>
</gene>
<proteinExistence type="predicted"/>
<dbReference type="OrthoDB" id="6500610at2759"/>
<name>A0A9J6FYX2_HAELO</name>
<feature type="region of interest" description="Disordered" evidence="1">
    <location>
        <begin position="62"/>
        <end position="90"/>
    </location>
</feature>
<dbReference type="VEuPathDB" id="VectorBase:HLOH_058666"/>
<evidence type="ECO:0000256" key="1">
    <source>
        <dbReference type="SAM" id="MobiDB-lite"/>
    </source>
</evidence>
<evidence type="ECO:0008006" key="4">
    <source>
        <dbReference type="Google" id="ProtNLM"/>
    </source>
</evidence>
<evidence type="ECO:0000313" key="2">
    <source>
        <dbReference type="EMBL" id="KAH9367545.1"/>
    </source>
</evidence>
<dbReference type="AlphaFoldDB" id="A0A9J6FYX2"/>
<keyword evidence="3" id="KW-1185">Reference proteome</keyword>
<dbReference type="OMA" id="MEGDSHS"/>